<name>A0ABD3UJ51_9LAMI</name>
<sequence>MKSFNPHSSSFSYFSHLIFLGATSTLPSLLHPREKLVGGVQRVQQSLVKKACVCTFSHIICFISCRTKSIDSLILWK</sequence>
<accession>A0ABD3UJ51</accession>
<protein>
    <submittedName>
        <fullName evidence="1">Uncharacterized protein</fullName>
    </submittedName>
</protein>
<dbReference type="AlphaFoldDB" id="A0ABD3UJ51"/>
<keyword evidence="2" id="KW-1185">Reference proteome</keyword>
<reference evidence="1 2" key="1">
    <citation type="submission" date="2024-12" db="EMBL/GenBank/DDBJ databases">
        <title>The unique morphological basis and parallel evolutionary history of personate flowers in Penstemon.</title>
        <authorList>
            <person name="Depatie T.H."/>
            <person name="Wessinger C.A."/>
        </authorList>
    </citation>
    <scope>NUCLEOTIDE SEQUENCE [LARGE SCALE GENOMIC DNA]</scope>
    <source>
        <strain evidence="1">WTNN_2</strain>
        <tissue evidence="1">Leaf</tissue>
    </source>
</reference>
<dbReference type="EMBL" id="JBJXBP010000001">
    <property type="protein sequence ID" value="KAL3849569.1"/>
    <property type="molecule type" value="Genomic_DNA"/>
</dbReference>
<evidence type="ECO:0000313" key="1">
    <source>
        <dbReference type="EMBL" id="KAL3849569.1"/>
    </source>
</evidence>
<organism evidence="1 2">
    <name type="scientific">Penstemon smallii</name>
    <dbReference type="NCBI Taxonomy" id="265156"/>
    <lineage>
        <taxon>Eukaryota</taxon>
        <taxon>Viridiplantae</taxon>
        <taxon>Streptophyta</taxon>
        <taxon>Embryophyta</taxon>
        <taxon>Tracheophyta</taxon>
        <taxon>Spermatophyta</taxon>
        <taxon>Magnoliopsida</taxon>
        <taxon>eudicotyledons</taxon>
        <taxon>Gunneridae</taxon>
        <taxon>Pentapetalae</taxon>
        <taxon>asterids</taxon>
        <taxon>lamiids</taxon>
        <taxon>Lamiales</taxon>
        <taxon>Plantaginaceae</taxon>
        <taxon>Cheloneae</taxon>
        <taxon>Penstemon</taxon>
    </lineage>
</organism>
<proteinExistence type="predicted"/>
<evidence type="ECO:0000313" key="2">
    <source>
        <dbReference type="Proteomes" id="UP001634393"/>
    </source>
</evidence>
<comment type="caution">
    <text evidence="1">The sequence shown here is derived from an EMBL/GenBank/DDBJ whole genome shotgun (WGS) entry which is preliminary data.</text>
</comment>
<dbReference type="Proteomes" id="UP001634393">
    <property type="component" value="Unassembled WGS sequence"/>
</dbReference>
<gene>
    <name evidence="1" type="ORF">ACJIZ3_011451</name>
</gene>